<dbReference type="EMBL" id="DSGB01000005">
    <property type="protein sequence ID" value="HER96277.1"/>
    <property type="molecule type" value="Genomic_DNA"/>
</dbReference>
<dbReference type="Gene3D" id="3.40.30.10">
    <property type="entry name" value="Glutaredoxin"/>
    <property type="match status" value="1"/>
</dbReference>
<evidence type="ECO:0000259" key="1">
    <source>
        <dbReference type="PROSITE" id="PS51352"/>
    </source>
</evidence>
<dbReference type="PROSITE" id="PS51352">
    <property type="entry name" value="THIOREDOXIN_2"/>
    <property type="match status" value="1"/>
</dbReference>
<dbReference type="PROSITE" id="PS51257">
    <property type="entry name" value="PROKAR_LIPOPROTEIN"/>
    <property type="match status" value="1"/>
</dbReference>
<name>A0A7V2F6M3_RHOMR</name>
<reference evidence="2" key="1">
    <citation type="journal article" date="2020" name="mSystems">
        <title>Genome- and Community-Level Interaction Insights into Carbon Utilization and Element Cycling Functions of Hydrothermarchaeota in Hydrothermal Sediment.</title>
        <authorList>
            <person name="Zhou Z."/>
            <person name="Liu Y."/>
            <person name="Xu W."/>
            <person name="Pan J."/>
            <person name="Luo Z.H."/>
            <person name="Li M."/>
        </authorList>
    </citation>
    <scope>NUCLEOTIDE SEQUENCE [LARGE SCALE GENOMIC DNA]</scope>
    <source>
        <strain evidence="2">SpSt-143</strain>
    </source>
</reference>
<dbReference type="AlphaFoldDB" id="A0A7V2F6M3"/>
<organism evidence="2">
    <name type="scientific">Rhodothermus marinus</name>
    <name type="common">Rhodothermus obamensis</name>
    <dbReference type="NCBI Taxonomy" id="29549"/>
    <lineage>
        <taxon>Bacteria</taxon>
        <taxon>Pseudomonadati</taxon>
        <taxon>Rhodothermota</taxon>
        <taxon>Rhodothermia</taxon>
        <taxon>Rhodothermales</taxon>
        <taxon>Rhodothermaceae</taxon>
        <taxon>Rhodothermus</taxon>
    </lineage>
</organism>
<evidence type="ECO:0000313" key="2">
    <source>
        <dbReference type="EMBL" id="HER96277.1"/>
    </source>
</evidence>
<dbReference type="SUPFAM" id="SSF52833">
    <property type="entry name" value="Thioredoxin-like"/>
    <property type="match status" value="1"/>
</dbReference>
<proteinExistence type="predicted"/>
<comment type="caution">
    <text evidence="2">The sequence shown here is derived from an EMBL/GenBank/DDBJ whole genome shotgun (WGS) entry which is preliminary data.</text>
</comment>
<feature type="domain" description="Thioredoxin" evidence="1">
    <location>
        <begin position="308"/>
        <end position="449"/>
    </location>
</feature>
<gene>
    <name evidence="2" type="ORF">ENO59_07140</name>
</gene>
<accession>A0A7V2F6M3</accession>
<protein>
    <submittedName>
        <fullName evidence="2">TlpA family protein disulfide reductase</fullName>
    </submittedName>
</protein>
<dbReference type="InterPro" id="IPR013766">
    <property type="entry name" value="Thioredoxin_domain"/>
</dbReference>
<dbReference type="InterPro" id="IPR036249">
    <property type="entry name" value="Thioredoxin-like_sf"/>
</dbReference>
<dbReference type="CDD" id="cd02966">
    <property type="entry name" value="TlpA_like_family"/>
    <property type="match status" value="1"/>
</dbReference>
<sequence length="453" mass="50201">MVYRAGLIAGLLLGMLLLGCRSQGEEIAAWSVLEGQLTVAAEVDPTPDYRGFEVLVYRLTEGLPDTLGLAITDSTGRFVMHIRASRPGIYPLRISRRGTVLATGSLVVAPGDSAQLRAVFPLQNRRLLVRSRENAAWLAYQNAIALHNQDLLRGLQAGLDSQATAQVLERTLTLLHSVETTYPGTLGAQWAAAEAVRLLAGWAPTQALVRFDSLPPTNPRYTEVVHVLRRELARREGQAASVRWLEAIKARMPTRALRTSLQAELVLAYMDSLQDEAARAALEEVARMAPDSAWQAWVTRVRYELDHLRPGMEAPFFVVTTLDGRTLTLDGLRGSYVLLEFFWPEDPVYLNELAYRNALAVAYRKLPLNVLALSLEPDTLVNEAFYERFPQTGQAAILPQGRQDPLVQRYGITALPARWLIGPDGRLIGRFEGPEALVQLQQALARLQPFPPS</sequence>